<evidence type="ECO:0000259" key="3">
    <source>
        <dbReference type="SMART" id="SM01008"/>
    </source>
</evidence>
<dbReference type="Pfam" id="PF02738">
    <property type="entry name" value="MoCoBD_1"/>
    <property type="match status" value="1"/>
</dbReference>
<dbReference type="PANTHER" id="PTHR11908">
    <property type="entry name" value="XANTHINE DEHYDROGENASE"/>
    <property type="match status" value="1"/>
</dbReference>
<dbReference type="SUPFAM" id="SSF54665">
    <property type="entry name" value="CO dehydrogenase molybdoprotein N-domain-like"/>
    <property type="match status" value="1"/>
</dbReference>
<dbReference type="InterPro" id="IPR046867">
    <property type="entry name" value="AldOxase/xan_DH_MoCoBD2"/>
</dbReference>
<keyword evidence="2" id="KW-0560">Oxidoreductase</keyword>
<dbReference type="SMART" id="SM01008">
    <property type="entry name" value="Ald_Xan_dh_C"/>
    <property type="match status" value="1"/>
</dbReference>
<dbReference type="InterPro" id="IPR037165">
    <property type="entry name" value="AldOxase/xan_DH_Mopterin-bd_sf"/>
</dbReference>
<dbReference type="GO" id="GO:0016491">
    <property type="term" value="F:oxidoreductase activity"/>
    <property type="evidence" value="ECO:0007669"/>
    <property type="project" value="UniProtKB-KW"/>
</dbReference>
<dbReference type="InterPro" id="IPR016208">
    <property type="entry name" value="Ald_Oxase/xanthine_DH-like"/>
</dbReference>
<dbReference type="Gene3D" id="3.90.1170.50">
    <property type="entry name" value="Aldehyde oxidase/xanthine dehydrogenase, a/b hammerhead"/>
    <property type="match status" value="1"/>
</dbReference>
<dbReference type="GO" id="GO:0005506">
    <property type="term" value="F:iron ion binding"/>
    <property type="evidence" value="ECO:0007669"/>
    <property type="project" value="InterPro"/>
</dbReference>
<dbReference type="InterPro" id="IPR000674">
    <property type="entry name" value="Ald_Oxase/Xan_DH_a/b"/>
</dbReference>
<evidence type="ECO:0000313" key="4">
    <source>
        <dbReference type="EMBL" id="CAB4556274.1"/>
    </source>
</evidence>
<gene>
    <name evidence="4" type="ORF">UFOPK1493_01426</name>
</gene>
<reference evidence="4" key="1">
    <citation type="submission" date="2020-05" db="EMBL/GenBank/DDBJ databases">
        <authorList>
            <person name="Chiriac C."/>
            <person name="Salcher M."/>
            <person name="Ghai R."/>
            <person name="Kavagutti S V."/>
        </authorList>
    </citation>
    <scope>NUCLEOTIDE SEQUENCE</scope>
</reference>
<dbReference type="EMBL" id="CAEZSR010000042">
    <property type="protein sequence ID" value="CAB4556274.1"/>
    <property type="molecule type" value="Genomic_DNA"/>
</dbReference>
<accession>A0A6J6CYY4</accession>
<feature type="domain" description="Aldehyde oxidase/xanthine dehydrogenase a/b hammerhead" evidence="3">
    <location>
        <begin position="26"/>
        <end position="142"/>
    </location>
</feature>
<dbReference type="InterPro" id="IPR008274">
    <property type="entry name" value="AldOxase/xan_DH_MoCoBD1"/>
</dbReference>
<proteinExistence type="predicted"/>
<organism evidence="4">
    <name type="scientific">freshwater metagenome</name>
    <dbReference type="NCBI Taxonomy" id="449393"/>
    <lineage>
        <taxon>unclassified sequences</taxon>
        <taxon>metagenomes</taxon>
        <taxon>ecological metagenomes</taxon>
    </lineage>
</organism>
<evidence type="ECO:0000256" key="2">
    <source>
        <dbReference type="ARBA" id="ARBA00023002"/>
    </source>
</evidence>
<dbReference type="Pfam" id="PF01315">
    <property type="entry name" value="Ald_Xan_dh_C"/>
    <property type="match status" value="1"/>
</dbReference>
<keyword evidence="1" id="KW-0500">Molybdenum</keyword>
<evidence type="ECO:0000256" key="1">
    <source>
        <dbReference type="ARBA" id="ARBA00022505"/>
    </source>
</evidence>
<dbReference type="InterPro" id="IPR036856">
    <property type="entry name" value="Ald_Oxase/Xan_DH_a/b_sf"/>
</dbReference>
<dbReference type="AlphaFoldDB" id="A0A6J6CYY4"/>
<protein>
    <submittedName>
        <fullName evidence="4">Unannotated protein</fullName>
    </submittedName>
</protein>
<name>A0A6J6CYY4_9ZZZZ</name>
<dbReference type="Pfam" id="PF20256">
    <property type="entry name" value="MoCoBD_2"/>
    <property type="match status" value="1"/>
</dbReference>
<sequence>MTMTEPAASTVLGKRRLRKEDPALLTGEAKFTSDLNIPGALHLAVLRSPYAHARIRSVDVSAALQLPGVVAAYSGADLAPLWAGPMPCAWPVTADMKNPTHHPLAVSKAAYVGDGVACVLATSDAAARDALEAIEVDYEPLPAVVDLEDALSDRVVIHDELGTNRSYTWELKCEGADGQVERAFADAAYTVSEHYVHQRLIPMAMEPRAVAAVPQPFGGDITLYSSTQVPHILKVMTALTLGIPEHQMRVVAPAVGGGFGAKLNVYAEELLCTALARKHKVPVRWTEERTENTQATIHGRAQRQHIELAADADGKLTAVRVRLLADMGAYLQLVTPGIPLLGAFLYGGVYDLPVAYDFSCTSVFTTLTPTDAYRGAGRPEATYAIERAMDALADQIGIDPLELRRRNFIKKDQFPYTAMTGLVYDSGDHDAAATMAAELADYDGLRARQATQNVDGATKRLGIGVCSYFEMCGLAPSRVLASLNYSAGGWEAATVRVLPTNKIQVVTGTAPHGQGHETAWSMIVAEKMGVDPDDVDVLHSDTAIAPLGLDTYGSRSLPVGGVAIAMACDKVIDKAKKIAAHQLEANEDDLEFAGGTFSVKGTPDRSMPLAAVAFEAFTAHNLPDGLEPNLEAQVTYDPPNFSWPFGTHICVVEVDTETGDVDVLKYVAVDDCGNQVNPLIVEGQVHGGVIQGLAQALFEEAVFDEDGNPKTSTLAEYLVPAASDVPPITLGHTITPSPTNPLGVKGIGEAGTIGAAPAVINAIVDALSGLGVTDVPMPASPHTVWKTIHAAQSASSAQGVSK</sequence>
<dbReference type="SUPFAM" id="SSF56003">
    <property type="entry name" value="Molybdenum cofactor-binding domain"/>
    <property type="match status" value="1"/>
</dbReference>
<dbReference type="PANTHER" id="PTHR11908:SF132">
    <property type="entry name" value="ALDEHYDE OXIDASE 1-RELATED"/>
    <property type="match status" value="1"/>
</dbReference>
<dbReference type="Gene3D" id="3.30.365.10">
    <property type="entry name" value="Aldehyde oxidase/xanthine dehydrogenase, molybdopterin binding domain"/>
    <property type="match status" value="4"/>
</dbReference>